<accession>A0ABY6TWT0</accession>
<gene>
    <name evidence="3" type="ORF">CLO192961_LOCUS82040</name>
</gene>
<dbReference type="EMBL" id="CABFNS010000551">
    <property type="protein sequence ID" value="VUC22359.1"/>
    <property type="molecule type" value="Genomic_DNA"/>
</dbReference>
<feature type="compositionally biased region" description="Polar residues" evidence="1">
    <location>
        <begin position="1"/>
        <end position="13"/>
    </location>
</feature>
<dbReference type="Gene3D" id="3.40.50.150">
    <property type="entry name" value="Vaccinia Virus protein VP39"/>
    <property type="match status" value="1"/>
</dbReference>
<dbReference type="Proteomes" id="UP000766486">
    <property type="component" value="Unassembled WGS sequence"/>
</dbReference>
<feature type="region of interest" description="Disordered" evidence="1">
    <location>
        <begin position="1"/>
        <end position="23"/>
    </location>
</feature>
<dbReference type="Pfam" id="PF01728">
    <property type="entry name" value="FtsJ"/>
    <property type="match status" value="1"/>
</dbReference>
<comment type="caution">
    <text evidence="3">The sequence shown here is derived from an EMBL/GenBank/DDBJ whole genome shotgun (WGS) entry which is preliminary data.</text>
</comment>
<evidence type="ECO:0000313" key="3">
    <source>
        <dbReference type="EMBL" id="VUC22359.1"/>
    </source>
</evidence>
<dbReference type="SUPFAM" id="SSF53335">
    <property type="entry name" value="S-adenosyl-L-methionine-dependent methyltransferases"/>
    <property type="match status" value="1"/>
</dbReference>
<name>A0ABY6TWT0_BIOOC</name>
<dbReference type="InterPro" id="IPR029063">
    <property type="entry name" value="SAM-dependent_MTases_sf"/>
</dbReference>
<reference evidence="3 4" key="1">
    <citation type="submission" date="2019-06" db="EMBL/GenBank/DDBJ databases">
        <authorList>
            <person name="Broberg M."/>
        </authorList>
    </citation>
    <scope>NUCLEOTIDE SEQUENCE [LARGE SCALE GENOMIC DNA]</scope>
</reference>
<feature type="domain" description="Ribosomal RNA methyltransferase FtsJ" evidence="2">
    <location>
        <begin position="104"/>
        <end position="294"/>
    </location>
</feature>
<organism evidence="3 4">
    <name type="scientific">Bionectria ochroleuca</name>
    <name type="common">Gliocladium roseum</name>
    <dbReference type="NCBI Taxonomy" id="29856"/>
    <lineage>
        <taxon>Eukaryota</taxon>
        <taxon>Fungi</taxon>
        <taxon>Dikarya</taxon>
        <taxon>Ascomycota</taxon>
        <taxon>Pezizomycotina</taxon>
        <taxon>Sordariomycetes</taxon>
        <taxon>Hypocreomycetidae</taxon>
        <taxon>Hypocreales</taxon>
        <taxon>Bionectriaceae</taxon>
        <taxon>Clonostachys</taxon>
    </lineage>
</organism>
<evidence type="ECO:0000259" key="2">
    <source>
        <dbReference type="Pfam" id="PF01728"/>
    </source>
</evidence>
<dbReference type="InterPro" id="IPR002877">
    <property type="entry name" value="RNA_MeTrfase_FtsJ_dom"/>
</dbReference>
<sequence length="377" mass="42245">MELSASSLASGSIQARDEELSVDPEITETESSAAAHKVVNEYLLERCNVFKELSETRRRGWENPKGDEYWEKRRHTADNPDPKIQQIFFEMTKRIGAEMQRSTKAFKMQSPGLDNPDILDMGSAPGGFLTAAMDANPRSDVIALSLPPSHGGYEVLAPEHPRLSVKLVDVTMMAADFGVLDIPSEHPDALQFHPKQLKDGQKFGIVICGGSVVRNHQVATYRQGRESCRLIMAQVVLGLERLISGGTMILLLHKPEAWPTVKILYTFSKFASVKLFKPKSAHGSRSSFYMVATNVQNQQEDAMVALAKWKKIWHECTFGTQEECREAFHEDDLDVHRVLAEFGPDLIRMSKRVWSIQTSNLSKAPFMSGTRVWKAGK</sequence>
<evidence type="ECO:0000256" key="1">
    <source>
        <dbReference type="SAM" id="MobiDB-lite"/>
    </source>
</evidence>
<keyword evidence="4" id="KW-1185">Reference proteome</keyword>
<proteinExistence type="predicted"/>
<evidence type="ECO:0000313" key="4">
    <source>
        <dbReference type="Proteomes" id="UP000766486"/>
    </source>
</evidence>
<protein>
    <recommendedName>
        <fullName evidence="2">Ribosomal RNA methyltransferase FtsJ domain-containing protein</fullName>
    </recommendedName>
</protein>